<name>A0A2Z7CE07_9LAMI</name>
<accession>A0A2Z7CE07</accession>
<feature type="transmembrane region" description="Helical" evidence="2">
    <location>
        <begin position="85"/>
        <end position="104"/>
    </location>
</feature>
<evidence type="ECO:0000256" key="1">
    <source>
        <dbReference type="SAM" id="MobiDB-lite"/>
    </source>
</evidence>
<keyword evidence="2" id="KW-0472">Membrane</keyword>
<keyword evidence="2" id="KW-1133">Transmembrane helix</keyword>
<sequence>MGRSSVTDTSDSVSDNSTTASTATAASAFHSIRDRFPFKRNNSSHNISTLPSRSPNITPLSYKSSRSHHHHRRKLSWCPLRGKSWFYLCIFVVIFTFALASIVLQSSISSGGGGDSVRRWRWPVKDDFKLGSSLEFVPRRLQPNVTRFEWLRNQPRIGVRPPRIGLVSD</sequence>
<reference evidence="3 4" key="1">
    <citation type="journal article" date="2015" name="Proc. Natl. Acad. Sci. U.S.A.">
        <title>The resurrection genome of Boea hygrometrica: A blueprint for survival of dehydration.</title>
        <authorList>
            <person name="Xiao L."/>
            <person name="Yang G."/>
            <person name="Zhang L."/>
            <person name="Yang X."/>
            <person name="Zhao S."/>
            <person name="Ji Z."/>
            <person name="Zhou Q."/>
            <person name="Hu M."/>
            <person name="Wang Y."/>
            <person name="Chen M."/>
            <person name="Xu Y."/>
            <person name="Jin H."/>
            <person name="Xiao X."/>
            <person name="Hu G."/>
            <person name="Bao F."/>
            <person name="Hu Y."/>
            <person name="Wan P."/>
            <person name="Li L."/>
            <person name="Deng X."/>
            <person name="Kuang T."/>
            <person name="Xiang C."/>
            <person name="Zhu J.K."/>
            <person name="Oliver M.J."/>
            <person name="He Y."/>
        </authorList>
    </citation>
    <scope>NUCLEOTIDE SEQUENCE [LARGE SCALE GENOMIC DNA]</scope>
    <source>
        <strain evidence="4">cv. XS01</strain>
    </source>
</reference>
<dbReference type="Proteomes" id="UP000250235">
    <property type="component" value="Unassembled WGS sequence"/>
</dbReference>
<dbReference type="EMBL" id="KQ996469">
    <property type="protein sequence ID" value="KZV44923.1"/>
    <property type="molecule type" value="Genomic_DNA"/>
</dbReference>
<gene>
    <name evidence="3" type="ORF">F511_06545</name>
</gene>
<dbReference type="AlphaFoldDB" id="A0A2Z7CE07"/>
<organism evidence="3 4">
    <name type="scientific">Dorcoceras hygrometricum</name>
    <dbReference type="NCBI Taxonomy" id="472368"/>
    <lineage>
        <taxon>Eukaryota</taxon>
        <taxon>Viridiplantae</taxon>
        <taxon>Streptophyta</taxon>
        <taxon>Embryophyta</taxon>
        <taxon>Tracheophyta</taxon>
        <taxon>Spermatophyta</taxon>
        <taxon>Magnoliopsida</taxon>
        <taxon>eudicotyledons</taxon>
        <taxon>Gunneridae</taxon>
        <taxon>Pentapetalae</taxon>
        <taxon>asterids</taxon>
        <taxon>lamiids</taxon>
        <taxon>Lamiales</taxon>
        <taxon>Gesneriaceae</taxon>
        <taxon>Didymocarpoideae</taxon>
        <taxon>Trichosporeae</taxon>
        <taxon>Loxocarpinae</taxon>
        <taxon>Dorcoceras</taxon>
    </lineage>
</organism>
<evidence type="ECO:0000313" key="3">
    <source>
        <dbReference type="EMBL" id="KZV44923.1"/>
    </source>
</evidence>
<protein>
    <submittedName>
        <fullName evidence="3">Uncharacterized protein</fullName>
    </submittedName>
</protein>
<feature type="compositionally biased region" description="Polar residues" evidence="1">
    <location>
        <begin position="40"/>
        <end position="63"/>
    </location>
</feature>
<feature type="region of interest" description="Disordered" evidence="1">
    <location>
        <begin position="40"/>
        <end position="65"/>
    </location>
</feature>
<evidence type="ECO:0000256" key="2">
    <source>
        <dbReference type="SAM" id="Phobius"/>
    </source>
</evidence>
<evidence type="ECO:0000313" key="4">
    <source>
        <dbReference type="Proteomes" id="UP000250235"/>
    </source>
</evidence>
<proteinExistence type="predicted"/>
<keyword evidence="4" id="KW-1185">Reference proteome</keyword>
<keyword evidence="2" id="KW-0812">Transmembrane</keyword>